<dbReference type="InterPro" id="IPR015377">
    <property type="entry name" value="Fumarylacetoacetase_N"/>
</dbReference>
<comment type="cofactor">
    <cofactor evidence="1">
        <name>Ca(2+)</name>
        <dbReference type="ChEBI" id="CHEBI:29108"/>
    </cofactor>
</comment>
<dbReference type="PANTHER" id="PTHR43069">
    <property type="entry name" value="FUMARYLACETOACETASE"/>
    <property type="match status" value="1"/>
</dbReference>
<organism evidence="14 15">
    <name type="scientific">Lentzea indica</name>
    <dbReference type="NCBI Taxonomy" id="2604800"/>
    <lineage>
        <taxon>Bacteria</taxon>
        <taxon>Bacillati</taxon>
        <taxon>Actinomycetota</taxon>
        <taxon>Actinomycetes</taxon>
        <taxon>Pseudonocardiales</taxon>
        <taxon>Pseudonocardiaceae</taxon>
        <taxon>Lentzea</taxon>
    </lineage>
</organism>
<protein>
    <recommendedName>
        <fullName evidence="4">fumarylacetoacetase</fullName>
        <ecNumber evidence="4">3.7.1.2</ecNumber>
    </recommendedName>
</protein>
<dbReference type="InterPro" id="IPR005959">
    <property type="entry name" value="Fumarylacetoacetase"/>
</dbReference>
<keyword evidence="9" id="KW-0828">Tyrosine catabolism</keyword>
<feature type="domain" description="Fumarylacetoacetase N-terminal" evidence="13">
    <location>
        <begin position="17"/>
        <end position="106"/>
    </location>
</feature>
<dbReference type="Proteomes" id="UP001515943">
    <property type="component" value="Unassembled WGS sequence"/>
</dbReference>
<dbReference type="Pfam" id="PF09298">
    <property type="entry name" value="FAA_hydrolase_N"/>
    <property type="match status" value="1"/>
</dbReference>
<evidence type="ECO:0000256" key="11">
    <source>
        <dbReference type="SAM" id="MobiDB-lite"/>
    </source>
</evidence>
<evidence type="ECO:0000259" key="13">
    <source>
        <dbReference type="Pfam" id="PF09298"/>
    </source>
</evidence>
<evidence type="ECO:0000256" key="3">
    <source>
        <dbReference type="ARBA" id="ARBA00004782"/>
    </source>
</evidence>
<evidence type="ECO:0000313" key="15">
    <source>
        <dbReference type="Proteomes" id="UP001515943"/>
    </source>
</evidence>
<keyword evidence="7" id="KW-0106">Calcium</keyword>
<dbReference type="NCBIfam" id="TIGR01266">
    <property type="entry name" value="fum_ac_acetase"/>
    <property type="match status" value="1"/>
</dbReference>
<proteinExistence type="predicted"/>
<dbReference type="InterPro" id="IPR036663">
    <property type="entry name" value="Fumarylacetoacetase_C_sf"/>
</dbReference>
<gene>
    <name evidence="14" type="primary">fahA</name>
    <name evidence="14" type="ORF">FXN61_29850</name>
</gene>
<evidence type="ECO:0000256" key="7">
    <source>
        <dbReference type="ARBA" id="ARBA00022837"/>
    </source>
</evidence>
<comment type="pathway">
    <text evidence="3">Amino-acid degradation; L-phenylalanine degradation; acetoacetate and fumarate from L-phenylalanine: step 6/6.</text>
</comment>
<dbReference type="EC" id="3.7.1.2" evidence="4"/>
<dbReference type="GO" id="GO:0004334">
    <property type="term" value="F:fumarylacetoacetase activity"/>
    <property type="evidence" value="ECO:0007669"/>
    <property type="project" value="UniProtKB-EC"/>
</dbReference>
<feature type="domain" description="Fumarylacetoacetase-like C-terminal" evidence="12">
    <location>
        <begin position="113"/>
        <end position="391"/>
    </location>
</feature>
<dbReference type="EMBL" id="VSRL01000136">
    <property type="protein sequence ID" value="NKE60765.1"/>
    <property type="molecule type" value="Genomic_DNA"/>
</dbReference>
<keyword evidence="6 14" id="KW-0378">Hydrolase</keyword>
<evidence type="ECO:0000256" key="8">
    <source>
        <dbReference type="ARBA" id="ARBA00022842"/>
    </source>
</evidence>
<dbReference type="RefSeq" id="WP_167977426.1">
    <property type="nucleotide sequence ID" value="NZ_VSRL01000136.1"/>
</dbReference>
<dbReference type="Pfam" id="PF01557">
    <property type="entry name" value="FAA_hydrolase"/>
    <property type="match status" value="1"/>
</dbReference>
<feature type="region of interest" description="Disordered" evidence="11">
    <location>
        <begin position="402"/>
        <end position="423"/>
    </location>
</feature>
<dbReference type="PANTHER" id="PTHR43069:SF2">
    <property type="entry name" value="FUMARYLACETOACETASE"/>
    <property type="match status" value="1"/>
</dbReference>
<evidence type="ECO:0000256" key="9">
    <source>
        <dbReference type="ARBA" id="ARBA00022878"/>
    </source>
</evidence>
<comment type="caution">
    <text evidence="14">The sequence shown here is derived from an EMBL/GenBank/DDBJ whole genome shotgun (WGS) entry which is preliminary data.</text>
</comment>
<sequence>MNRSWVPVPGGSDFPLHNLPYGVFSRPGDAPRVGVAIGDAVLDLSRLDLPSASDFAADSLNPFMSQGPAAWHAARSQITELLTDVTHRPVVAPHLIPQTAVHMHLPFQVADYVDFYASENHATNLGRIFRPGQEPLSANWKHLPIGYHGRAGTVVVSGTPVVRPSGQYERPDSAAPVFGPSQRLDIEAEVGFVVGTPSRLGHPVSAADFADHVFGVVLVNDWSARDIQSWEYVPLGPFLGKSFATSVSPWVVPLEALAQARVSPRQDPFPLPYLADGRRWGLDLTMEVRLNGHLISRPPFGTAYWTPDQQLAHMTVNGASLRTGDLYASGTISGPRRDQRGSLIELTWNGTEPLELPDGSRRTFLRDGDTVAISAVTHFANGTSLGFGQVTGTIEPTVAPLMEKTWTKSSRPRRKPSPTSPAE</sequence>
<dbReference type="InterPro" id="IPR011234">
    <property type="entry name" value="Fumarylacetoacetase-like_C"/>
</dbReference>
<evidence type="ECO:0000256" key="4">
    <source>
        <dbReference type="ARBA" id="ARBA00012094"/>
    </source>
</evidence>
<dbReference type="Gene3D" id="3.90.850.10">
    <property type="entry name" value="Fumarylacetoacetase-like, C-terminal domain"/>
    <property type="match status" value="1"/>
</dbReference>
<keyword evidence="10" id="KW-0585">Phenylalanine catabolism</keyword>
<evidence type="ECO:0000259" key="12">
    <source>
        <dbReference type="Pfam" id="PF01557"/>
    </source>
</evidence>
<evidence type="ECO:0000256" key="6">
    <source>
        <dbReference type="ARBA" id="ARBA00022801"/>
    </source>
</evidence>
<evidence type="ECO:0000256" key="2">
    <source>
        <dbReference type="ARBA" id="ARBA00001946"/>
    </source>
</evidence>
<evidence type="ECO:0000256" key="1">
    <source>
        <dbReference type="ARBA" id="ARBA00001913"/>
    </source>
</evidence>
<evidence type="ECO:0000313" key="14">
    <source>
        <dbReference type="EMBL" id="NKE60765.1"/>
    </source>
</evidence>
<evidence type="ECO:0000256" key="5">
    <source>
        <dbReference type="ARBA" id="ARBA00022723"/>
    </source>
</evidence>
<keyword evidence="5" id="KW-0479">Metal-binding</keyword>
<name>A0ABX1FPC1_9PSEU</name>
<evidence type="ECO:0000256" key="10">
    <source>
        <dbReference type="ARBA" id="ARBA00023232"/>
    </source>
</evidence>
<keyword evidence="15" id="KW-1185">Reference proteome</keyword>
<dbReference type="Gene3D" id="2.30.30.230">
    <property type="entry name" value="Fumarylacetoacetase, N-terminal domain"/>
    <property type="match status" value="1"/>
</dbReference>
<reference evidence="14 15" key="1">
    <citation type="submission" date="2019-08" db="EMBL/GenBank/DDBJ databases">
        <title>Lentzea from Indian Himalayas.</title>
        <authorList>
            <person name="Mandal S."/>
            <person name="Mallick Gupta A."/>
            <person name="Maiti P.K."/>
            <person name="Sarkar J."/>
            <person name="Mandal S."/>
        </authorList>
    </citation>
    <scope>NUCLEOTIDE SEQUENCE [LARGE SCALE GENOMIC DNA]</scope>
    <source>
        <strain evidence="14 15">PSKA42</strain>
    </source>
</reference>
<comment type="cofactor">
    <cofactor evidence="2">
        <name>Mg(2+)</name>
        <dbReference type="ChEBI" id="CHEBI:18420"/>
    </cofactor>
</comment>
<accession>A0ABX1FPC1</accession>
<dbReference type="InterPro" id="IPR036462">
    <property type="entry name" value="Fumarylacetoacetase_N_sf"/>
</dbReference>
<dbReference type="SUPFAM" id="SSF63433">
    <property type="entry name" value="Fumarylacetoacetate hydrolase, FAH, N-terminal domain"/>
    <property type="match status" value="1"/>
</dbReference>
<keyword evidence="8" id="KW-0460">Magnesium</keyword>
<dbReference type="SUPFAM" id="SSF56529">
    <property type="entry name" value="FAH"/>
    <property type="match status" value="1"/>
</dbReference>